<protein>
    <recommendedName>
        <fullName evidence="6">Small ribosomal subunit protein uS5m</fullName>
    </recommendedName>
    <alternativeName>
        <fullName evidence="7">28S ribosomal protein S5, mitochondrial</fullName>
    </alternativeName>
</protein>
<keyword evidence="5 8" id="KW-0687">Ribonucleoprotein</keyword>
<dbReference type="InterPro" id="IPR020568">
    <property type="entry name" value="Ribosomal_Su5_D2-typ_SF"/>
</dbReference>
<dbReference type="FunFam" id="3.30.160.20:FF:000022">
    <property type="entry name" value="28S ribosomal protein S5, mitochondrial"/>
    <property type="match status" value="1"/>
</dbReference>
<sequence>SSFSGFASVPVKGSCGSYCSLAWAFQARCSISAPWTVTVEQRRQSSFFNTLTADELWKGALAETGVGVKKGRGKRRKKKLRKNLNRGQEIGEGRSGFLWPGLNAPLIQSGRVQAVTQRKKEERERIQSEIVQQRDTWEKKRKVKIKREGGWSGKCWGGVILDPPDPGPNGVGLCHNKMLCGFFLQVKNVFCMNAKEGRKKSIRALVAIGNGKGAAGFAMGKAGDRMNALRKAKNKAIRCLHLIELYQNHTVYHDITVKFKRTTIRMKKQNKGYGLRCHRAIITICKLIGIKDMYAKVSGSKNLINITRALFKGLTQQETHQQLANEKGLYVVEFREEQGPLPIVVALPEGTVREDPEPEDEVPDTKLEWSDVKEAQGMKKSPWAN</sequence>
<evidence type="ECO:0000256" key="10">
    <source>
        <dbReference type="SAM" id="MobiDB-lite"/>
    </source>
</evidence>
<comment type="similarity">
    <text evidence="2 9">Belongs to the universal ribosomal protein uS5 family.</text>
</comment>
<dbReference type="PROSITE" id="PS50881">
    <property type="entry name" value="S5_DSRBD"/>
    <property type="match status" value="1"/>
</dbReference>
<evidence type="ECO:0000259" key="11">
    <source>
        <dbReference type="PROSITE" id="PS50881"/>
    </source>
</evidence>
<dbReference type="InterPro" id="IPR005324">
    <property type="entry name" value="Ribosomal_uS5_C"/>
</dbReference>
<dbReference type="Gene3D" id="3.30.230.10">
    <property type="match status" value="1"/>
</dbReference>
<evidence type="ECO:0000256" key="3">
    <source>
        <dbReference type="ARBA" id="ARBA00022980"/>
    </source>
</evidence>
<keyword evidence="4" id="KW-0496">Mitochondrion</keyword>
<dbReference type="PANTHER" id="PTHR48277:SF1">
    <property type="entry name" value="MITOCHONDRIAL RIBOSOMAL PROTEIN S5"/>
    <property type="match status" value="1"/>
</dbReference>
<name>A0A7L3ZUE7_9AVES</name>
<dbReference type="PROSITE" id="PS00585">
    <property type="entry name" value="RIBOSOMAL_S5"/>
    <property type="match status" value="1"/>
</dbReference>
<dbReference type="AlphaFoldDB" id="A0A7L3ZUE7"/>
<gene>
    <name evidence="12" type="primary">Mrps5</name>
    <name evidence="12" type="ORF">CIRPEC_R12650</name>
</gene>
<evidence type="ECO:0000256" key="7">
    <source>
        <dbReference type="ARBA" id="ARBA00041606"/>
    </source>
</evidence>
<dbReference type="InterPro" id="IPR013810">
    <property type="entry name" value="Ribosomal_uS5_N"/>
</dbReference>
<evidence type="ECO:0000256" key="9">
    <source>
        <dbReference type="RuleBase" id="RU003823"/>
    </source>
</evidence>
<evidence type="ECO:0000256" key="5">
    <source>
        <dbReference type="ARBA" id="ARBA00023274"/>
    </source>
</evidence>
<feature type="domain" description="S5 DRBM" evidence="11">
    <location>
        <begin position="195"/>
        <end position="243"/>
    </location>
</feature>
<keyword evidence="3 8" id="KW-0689">Ribosomal protein</keyword>
<feature type="non-terminal residue" evidence="12">
    <location>
        <position position="1"/>
    </location>
</feature>
<dbReference type="GO" id="GO:0006412">
    <property type="term" value="P:translation"/>
    <property type="evidence" value="ECO:0007669"/>
    <property type="project" value="InterPro"/>
</dbReference>
<dbReference type="GO" id="GO:0003723">
    <property type="term" value="F:RNA binding"/>
    <property type="evidence" value="ECO:0007669"/>
    <property type="project" value="InterPro"/>
</dbReference>
<proteinExistence type="inferred from homology"/>
<dbReference type="Pfam" id="PF00333">
    <property type="entry name" value="Ribosomal_S5"/>
    <property type="match status" value="1"/>
</dbReference>
<dbReference type="GO" id="GO:0005743">
    <property type="term" value="C:mitochondrial inner membrane"/>
    <property type="evidence" value="ECO:0007669"/>
    <property type="project" value="UniProtKB-ARBA"/>
</dbReference>
<dbReference type="SUPFAM" id="SSF54768">
    <property type="entry name" value="dsRNA-binding domain-like"/>
    <property type="match status" value="1"/>
</dbReference>
<dbReference type="Proteomes" id="UP000562238">
    <property type="component" value="Unassembled WGS sequence"/>
</dbReference>
<dbReference type="InterPro" id="IPR014721">
    <property type="entry name" value="Ribsml_uS5_D2-typ_fold_subgr"/>
</dbReference>
<dbReference type="Pfam" id="PF21251">
    <property type="entry name" value="Ribosomal_uS5m_N"/>
    <property type="match status" value="1"/>
</dbReference>
<dbReference type="SUPFAM" id="SSF54211">
    <property type="entry name" value="Ribosomal protein S5 domain 2-like"/>
    <property type="match status" value="1"/>
</dbReference>
<dbReference type="InterPro" id="IPR018192">
    <property type="entry name" value="Ribosomal_uS5_N_CS"/>
</dbReference>
<dbReference type="GO" id="GO:0003735">
    <property type="term" value="F:structural constituent of ribosome"/>
    <property type="evidence" value="ECO:0007669"/>
    <property type="project" value="UniProtKB-UniRule"/>
</dbReference>
<evidence type="ECO:0000313" key="12">
    <source>
        <dbReference type="EMBL" id="NXW17166.1"/>
    </source>
</evidence>
<dbReference type="InterPro" id="IPR048584">
    <property type="entry name" value="Ribosomal_uS5m_N"/>
</dbReference>
<evidence type="ECO:0000256" key="4">
    <source>
        <dbReference type="ARBA" id="ARBA00023128"/>
    </source>
</evidence>
<feature type="non-terminal residue" evidence="12">
    <location>
        <position position="385"/>
    </location>
</feature>
<dbReference type="PANTHER" id="PTHR48277">
    <property type="entry name" value="MITOCHONDRIAL RIBOSOMAL PROTEIN S5"/>
    <property type="match status" value="1"/>
</dbReference>
<keyword evidence="13" id="KW-1185">Reference proteome</keyword>
<dbReference type="InterPro" id="IPR000851">
    <property type="entry name" value="Ribosomal_uS5"/>
</dbReference>
<reference evidence="12 13" key="1">
    <citation type="submission" date="2019-09" db="EMBL/GenBank/DDBJ databases">
        <title>Bird 10,000 Genomes (B10K) Project - Family phase.</title>
        <authorList>
            <person name="Zhang G."/>
        </authorList>
    </citation>
    <scope>NUCLEOTIDE SEQUENCE [LARGE SCALE GENOMIC DNA]</scope>
    <source>
        <strain evidence="12">B10K-DU-010-60</strain>
        <tissue evidence="12">Muscle</tissue>
    </source>
</reference>
<accession>A0A7L3ZUE7</accession>
<dbReference type="FunFam" id="3.30.230.10:FF:000002">
    <property type="entry name" value="30S ribosomal protein S5"/>
    <property type="match status" value="1"/>
</dbReference>
<dbReference type="Gene3D" id="3.30.160.20">
    <property type="match status" value="1"/>
</dbReference>
<evidence type="ECO:0000256" key="1">
    <source>
        <dbReference type="ARBA" id="ARBA00004173"/>
    </source>
</evidence>
<evidence type="ECO:0000256" key="2">
    <source>
        <dbReference type="ARBA" id="ARBA00008945"/>
    </source>
</evidence>
<comment type="caution">
    <text evidence="12">The sequence shown here is derived from an EMBL/GenBank/DDBJ whole genome shotgun (WGS) entry which is preliminary data.</text>
</comment>
<evidence type="ECO:0000313" key="13">
    <source>
        <dbReference type="Proteomes" id="UP000562238"/>
    </source>
</evidence>
<feature type="region of interest" description="Disordered" evidence="10">
    <location>
        <begin position="348"/>
        <end position="385"/>
    </location>
</feature>
<evidence type="ECO:0000256" key="8">
    <source>
        <dbReference type="PROSITE-ProRule" id="PRU00268"/>
    </source>
</evidence>
<dbReference type="GO" id="GO:0005763">
    <property type="term" value="C:mitochondrial small ribosomal subunit"/>
    <property type="evidence" value="ECO:0007669"/>
    <property type="project" value="UniProtKB-ARBA"/>
</dbReference>
<dbReference type="Pfam" id="PF03719">
    <property type="entry name" value="Ribosomal_S5_C"/>
    <property type="match status" value="1"/>
</dbReference>
<evidence type="ECO:0000256" key="6">
    <source>
        <dbReference type="ARBA" id="ARBA00039335"/>
    </source>
</evidence>
<feature type="compositionally biased region" description="Basic and acidic residues" evidence="10">
    <location>
        <begin position="363"/>
        <end position="377"/>
    </location>
</feature>
<organism evidence="12 13">
    <name type="scientific">Circaetus pectoralis</name>
    <name type="common">black-chested snake-eagle</name>
    <dbReference type="NCBI Taxonomy" id="321084"/>
    <lineage>
        <taxon>Eukaryota</taxon>
        <taxon>Metazoa</taxon>
        <taxon>Chordata</taxon>
        <taxon>Craniata</taxon>
        <taxon>Vertebrata</taxon>
        <taxon>Euteleostomi</taxon>
        <taxon>Archelosauria</taxon>
        <taxon>Archosauria</taxon>
        <taxon>Dinosauria</taxon>
        <taxon>Saurischia</taxon>
        <taxon>Theropoda</taxon>
        <taxon>Coelurosauria</taxon>
        <taxon>Aves</taxon>
        <taxon>Neognathae</taxon>
        <taxon>Neoaves</taxon>
        <taxon>Telluraves</taxon>
        <taxon>Accipitrimorphae</taxon>
        <taxon>Accipitriformes</taxon>
        <taxon>Accipitridae</taxon>
        <taxon>Accipitrinae</taxon>
        <taxon>Circaetus</taxon>
    </lineage>
</organism>
<dbReference type="EMBL" id="VZZV01000205">
    <property type="protein sequence ID" value="NXW17166.1"/>
    <property type="molecule type" value="Genomic_DNA"/>
</dbReference>
<comment type="subcellular location">
    <subcellularLocation>
        <location evidence="1">Mitochondrion</location>
    </subcellularLocation>
</comment>